<dbReference type="Gene3D" id="3.40.50.2000">
    <property type="entry name" value="Glycogen Phosphorylase B"/>
    <property type="match status" value="2"/>
</dbReference>
<name>A0ABV3SA60_9GAMM</name>
<organism evidence="6 7">
    <name type="scientific">Spiribacter onubensis</name>
    <dbReference type="NCBI Taxonomy" id="3122420"/>
    <lineage>
        <taxon>Bacteria</taxon>
        <taxon>Pseudomonadati</taxon>
        <taxon>Pseudomonadota</taxon>
        <taxon>Gammaproteobacteria</taxon>
        <taxon>Chromatiales</taxon>
        <taxon>Ectothiorhodospiraceae</taxon>
        <taxon>Spiribacter</taxon>
    </lineage>
</organism>
<gene>
    <name evidence="6" type="ORF">V6X64_08420</name>
</gene>
<dbReference type="CDD" id="cd03801">
    <property type="entry name" value="GT4_PimA-like"/>
    <property type="match status" value="1"/>
</dbReference>
<dbReference type="Pfam" id="PF00534">
    <property type="entry name" value="Glycos_transf_1"/>
    <property type="match status" value="1"/>
</dbReference>
<accession>A0ABV3SA60</accession>
<evidence type="ECO:0000256" key="1">
    <source>
        <dbReference type="ARBA" id="ARBA00009481"/>
    </source>
</evidence>
<comment type="caution">
    <text evidence="6">The sequence shown here is derived from an EMBL/GenBank/DDBJ whole genome shotgun (WGS) entry which is preliminary data.</text>
</comment>
<protein>
    <submittedName>
        <fullName evidence="6">Glycosyltransferase family 4 protein</fullName>
        <ecNumber evidence="6">2.4.-.-</ecNumber>
    </submittedName>
</protein>
<keyword evidence="3 6" id="KW-0808">Transferase</keyword>
<dbReference type="EC" id="2.4.-.-" evidence="6"/>
<dbReference type="PANTHER" id="PTHR12526:SF640">
    <property type="entry name" value="COLANIC ACID BIOSYNTHESIS GLYCOSYLTRANSFERASE WCAL-RELATED"/>
    <property type="match status" value="1"/>
</dbReference>
<keyword evidence="7" id="KW-1185">Reference proteome</keyword>
<dbReference type="InterPro" id="IPR001296">
    <property type="entry name" value="Glyco_trans_1"/>
</dbReference>
<dbReference type="InterPro" id="IPR028098">
    <property type="entry name" value="Glyco_trans_4-like_N"/>
</dbReference>
<reference evidence="6 7" key="1">
    <citation type="submission" date="2024-02" db="EMBL/GenBank/DDBJ databases">
        <title>New especies of Spiribacter isolated from saline water.</title>
        <authorList>
            <person name="Leon M.J."/>
            <person name="De La Haba R."/>
            <person name="Sanchez-Porro C."/>
            <person name="Ventosa A."/>
        </authorList>
    </citation>
    <scope>NUCLEOTIDE SEQUENCE [LARGE SCALE GENOMIC DNA]</scope>
    <source>
        <strain evidence="7">ag22IC4-227</strain>
    </source>
</reference>
<comment type="similarity">
    <text evidence="1">Belongs to the glycosyltransferase group 1 family. Glycosyltransferase 4 subfamily.</text>
</comment>
<dbReference type="SUPFAM" id="SSF53756">
    <property type="entry name" value="UDP-Glycosyltransferase/glycogen phosphorylase"/>
    <property type="match status" value="1"/>
</dbReference>
<dbReference type="GO" id="GO:0016757">
    <property type="term" value="F:glycosyltransferase activity"/>
    <property type="evidence" value="ECO:0007669"/>
    <property type="project" value="UniProtKB-KW"/>
</dbReference>
<evidence type="ECO:0000259" key="5">
    <source>
        <dbReference type="Pfam" id="PF13439"/>
    </source>
</evidence>
<evidence type="ECO:0000259" key="4">
    <source>
        <dbReference type="Pfam" id="PF00534"/>
    </source>
</evidence>
<evidence type="ECO:0000256" key="3">
    <source>
        <dbReference type="ARBA" id="ARBA00022679"/>
    </source>
</evidence>
<proteinExistence type="inferred from homology"/>
<dbReference type="Proteomes" id="UP001556653">
    <property type="component" value="Unassembled WGS sequence"/>
</dbReference>
<feature type="domain" description="Glycosyl transferase family 1" evidence="4">
    <location>
        <begin position="184"/>
        <end position="357"/>
    </location>
</feature>
<sequence>MSGRAEDLPRKVMQICLSRSWGGLEMCPGRIAEGLQRHGWEVHGLALAGTRVADSFDAVGASTLVFRSPGRALGSVLRILRYLKRHDIRVLHAHKSSDMRVAAMLVSLWPELRLFFTDHMGVKKPKKDLYHRWAYSKARRVFSISRAAYEWNRRALPVQPGQLAHLYDGIDLAPYAVGLTQEQRRDIRHGLGLDDDAIAIALPGRVSASKGHRIWVDALERLQGMAELPPWQAVIIGQAGGSDADPGGFLDQLKAHIGRAGLSDRVNFAGFRTDLPDCLQAVEIACIPSSNEAFGLSAIESMAAGCAVIGSSSGAIPELIDVDRGRIADPQDPDAWAMALAELIGDAGIRQRLGLQASDWVRHGFGLDQHVRSLIDYYTRG</sequence>
<feature type="domain" description="Glycosyltransferase subfamily 4-like N-terminal" evidence="5">
    <location>
        <begin position="21"/>
        <end position="173"/>
    </location>
</feature>
<dbReference type="PANTHER" id="PTHR12526">
    <property type="entry name" value="GLYCOSYLTRANSFERASE"/>
    <property type="match status" value="1"/>
</dbReference>
<evidence type="ECO:0000256" key="2">
    <source>
        <dbReference type="ARBA" id="ARBA00022676"/>
    </source>
</evidence>
<dbReference type="Pfam" id="PF13439">
    <property type="entry name" value="Glyco_transf_4"/>
    <property type="match status" value="1"/>
</dbReference>
<dbReference type="RefSeq" id="WP_367967520.1">
    <property type="nucleotide sequence ID" value="NZ_JBAKFJ010000001.1"/>
</dbReference>
<evidence type="ECO:0000313" key="6">
    <source>
        <dbReference type="EMBL" id="MEX0387012.1"/>
    </source>
</evidence>
<keyword evidence="2 6" id="KW-0328">Glycosyltransferase</keyword>
<evidence type="ECO:0000313" key="7">
    <source>
        <dbReference type="Proteomes" id="UP001556653"/>
    </source>
</evidence>
<dbReference type="EMBL" id="JBAKFJ010000001">
    <property type="protein sequence ID" value="MEX0387012.1"/>
    <property type="molecule type" value="Genomic_DNA"/>
</dbReference>